<dbReference type="RefSeq" id="WP_121935635.1">
    <property type="nucleotide sequence ID" value="NZ_RDOJ01000024.1"/>
</dbReference>
<dbReference type="Gene3D" id="3.20.20.80">
    <property type="entry name" value="Glycosidases"/>
    <property type="match status" value="1"/>
</dbReference>
<accession>A0A3L9M3Q4</accession>
<dbReference type="GO" id="GO:0003796">
    <property type="term" value="F:lysozyme activity"/>
    <property type="evidence" value="ECO:0007669"/>
    <property type="project" value="InterPro"/>
</dbReference>
<dbReference type="PANTHER" id="PTHR34135:SF2">
    <property type="entry name" value="LYSOZYME"/>
    <property type="match status" value="1"/>
</dbReference>
<evidence type="ECO:0000256" key="1">
    <source>
        <dbReference type="ARBA" id="ARBA00010646"/>
    </source>
</evidence>
<keyword evidence="6" id="KW-1185">Reference proteome</keyword>
<dbReference type="EMBL" id="RDOJ01000024">
    <property type="protein sequence ID" value="RLZ06596.1"/>
    <property type="molecule type" value="Genomic_DNA"/>
</dbReference>
<dbReference type="InterPro" id="IPR018077">
    <property type="entry name" value="Glyco_hydro_fam25_subgr"/>
</dbReference>
<dbReference type="OrthoDB" id="9798192at2"/>
<dbReference type="SMART" id="SM00641">
    <property type="entry name" value="Glyco_25"/>
    <property type="match status" value="1"/>
</dbReference>
<dbReference type="GO" id="GO:0016998">
    <property type="term" value="P:cell wall macromolecule catabolic process"/>
    <property type="evidence" value="ECO:0007669"/>
    <property type="project" value="InterPro"/>
</dbReference>
<proteinExistence type="inferred from homology"/>
<dbReference type="PANTHER" id="PTHR34135">
    <property type="entry name" value="LYSOZYME"/>
    <property type="match status" value="1"/>
</dbReference>
<keyword evidence="4" id="KW-1133">Transmembrane helix</keyword>
<evidence type="ECO:0000256" key="2">
    <source>
        <dbReference type="ARBA" id="ARBA00022801"/>
    </source>
</evidence>
<dbReference type="AlphaFoldDB" id="A0A3L9M3Q4"/>
<dbReference type="SUPFAM" id="SSF51445">
    <property type="entry name" value="(Trans)glycosidases"/>
    <property type="match status" value="1"/>
</dbReference>
<sequence length="277" mass="33013">MAKKSTKKKQEKSIPYKLIIFGIITIVLLAFTFHYRHGINYWWKVAERKLKGENEDNKINLVKYDIRNIEVMDRYYLNTFGLDVSQYQGEIEWSEMKMIYDIYPISFVYIRSTMGAINSDKRFDENWEGAKQHDFIRGAYHFYRPDENSTAQAQNFIQNVKLESGDLPPVLDIETMPRTQSMERLVEGLKNWCTIIEDHYGIQPIIYTSDKYYEDFLRAHFEGYTIWIANYNFFVEDMKPHWNFWQFTEKGQIKGTNEKVDVNIYNGTVDSLKNLTL</sequence>
<comment type="caution">
    <text evidence="5">The sequence shown here is derived from an EMBL/GenBank/DDBJ whole genome shotgun (WGS) entry which is preliminary data.</text>
</comment>
<dbReference type="GO" id="GO:0009253">
    <property type="term" value="P:peptidoglycan catabolic process"/>
    <property type="evidence" value="ECO:0007669"/>
    <property type="project" value="InterPro"/>
</dbReference>
<evidence type="ECO:0000313" key="5">
    <source>
        <dbReference type="EMBL" id="RLZ06596.1"/>
    </source>
</evidence>
<evidence type="ECO:0000313" key="6">
    <source>
        <dbReference type="Proteomes" id="UP000275348"/>
    </source>
</evidence>
<protein>
    <submittedName>
        <fullName evidence="5">Glycoside hydrolase family 25 protein</fullName>
    </submittedName>
</protein>
<dbReference type="PROSITE" id="PS51904">
    <property type="entry name" value="GLYCOSYL_HYDROL_F25_2"/>
    <property type="match status" value="1"/>
</dbReference>
<evidence type="ECO:0000256" key="3">
    <source>
        <dbReference type="ARBA" id="ARBA00023295"/>
    </source>
</evidence>
<keyword evidence="4" id="KW-0812">Transmembrane</keyword>
<dbReference type="InterPro" id="IPR002053">
    <property type="entry name" value="Glyco_hydro_25"/>
</dbReference>
<gene>
    <name evidence="5" type="ORF">EAH69_12945</name>
</gene>
<comment type="similarity">
    <text evidence="1">Belongs to the glycosyl hydrolase 25 family.</text>
</comment>
<evidence type="ECO:0000256" key="4">
    <source>
        <dbReference type="SAM" id="Phobius"/>
    </source>
</evidence>
<keyword evidence="3" id="KW-0326">Glycosidase</keyword>
<reference evidence="5 6" key="1">
    <citation type="submission" date="2018-10" db="EMBL/GenBank/DDBJ databases">
        <authorList>
            <person name="Chen X."/>
        </authorList>
    </citation>
    <scope>NUCLEOTIDE SEQUENCE [LARGE SCALE GENOMIC DNA]</scope>
    <source>
        <strain evidence="5 6">YIM 102668</strain>
    </source>
</reference>
<organism evidence="5 6">
    <name type="scientific">Faecalibacter macacae</name>
    <dbReference type="NCBI Taxonomy" id="1859289"/>
    <lineage>
        <taxon>Bacteria</taxon>
        <taxon>Pseudomonadati</taxon>
        <taxon>Bacteroidota</taxon>
        <taxon>Flavobacteriia</taxon>
        <taxon>Flavobacteriales</taxon>
        <taxon>Weeksellaceae</taxon>
        <taxon>Faecalibacter</taxon>
    </lineage>
</organism>
<dbReference type="GO" id="GO:0016052">
    <property type="term" value="P:carbohydrate catabolic process"/>
    <property type="evidence" value="ECO:0007669"/>
    <property type="project" value="TreeGrafter"/>
</dbReference>
<keyword evidence="4" id="KW-0472">Membrane</keyword>
<name>A0A3L9M3Q4_9FLAO</name>
<keyword evidence="2 5" id="KW-0378">Hydrolase</keyword>
<dbReference type="InterPro" id="IPR017853">
    <property type="entry name" value="GH"/>
</dbReference>
<dbReference type="Proteomes" id="UP000275348">
    <property type="component" value="Unassembled WGS sequence"/>
</dbReference>
<dbReference type="Pfam" id="PF01183">
    <property type="entry name" value="Glyco_hydro_25"/>
    <property type="match status" value="1"/>
</dbReference>
<feature type="transmembrane region" description="Helical" evidence="4">
    <location>
        <begin position="14"/>
        <end position="35"/>
    </location>
</feature>